<evidence type="ECO:0000256" key="4">
    <source>
        <dbReference type="SAM" id="MobiDB-lite"/>
    </source>
</evidence>
<keyword evidence="3" id="KW-0862">Zinc</keyword>
<feature type="compositionally biased region" description="Basic and acidic residues" evidence="4">
    <location>
        <begin position="658"/>
        <end position="679"/>
    </location>
</feature>
<feature type="compositionally biased region" description="Acidic residues" evidence="4">
    <location>
        <begin position="58"/>
        <end position="76"/>
    </location>
</feature>
<dbReference type="Gramene" id="TraesCS5B03G1087200.1">
    <property type="protein sequence ID" value="TraesCS5B03G1087200.1.CDS"/>
    <property type="gene ID" value="TraesCS5B03G1087200"/>
</dbReference>
<dbReference type="Gramene" id="TraesSYM7B03G04039640.1">
    <property type="protein sequence ID" value="TraesSYM7B03G04039640.1"/>
    <property type="gene ID" value="TraesSYM7B03G04039640"/>
</dbReference>
<dbReference type="Proteomes" id="UP000019116">
    <property type="component" value="Chromosome 5B"/>
</dbReference>
<dbReference type="PANTHER" id="PTHR46235">
    <property type="entry name" value="PHD FINGER-CONTAINING PROTEIN DDB_G0268158"/>
    <property type="match status" value="1"/>
</dbReference>
<dbReference type="Gramene" id="TraesLAC5B03G02934390.1">
    <property type="protein sequence ID" value="TraesLAC5B03G02934390.1"/>
    <property type="gene ID" value="TraesLAC5B03G02934390"/>
</dbReference>
<feature type="region of interest" description="Disordered" evidence="4">
    <location>
        <begin position="737"/>
        <end position="917"/>
    </location>
</feature>
<protein>
    <recommendedName>
        <fullName evidence="5">Zinc finger PHD-type domain-containing protein</fullName>
    </recommendedName>
</protein>
<keyword evidence="7" id="KW-1185">Reference proteome</keyword>
<name>A0A3B6LUY4_WHEAT</name>
<dbReference type="Gramene" id="TraesCS5B02G442400.1">
    <property type="protein sequence ID" value="TraesCS5B02G442400.1"/>
    <property type="gene ID" value="TraesCS5B02G442400"/>
</dbReference>
<dbReference type="PaxDb" id="4565-Traes_5BL_DC6216475.2"/>
<accession>A0A3B6LUY4</accession>
<evidence type="ECO:0000256" key="1">
    <source>
        <dbReference type="ARBA" id="ARBA00022723"/>
    </source>
</evidence>
<dbReference type="InterPro" id="IPR013083">
    <property type="entry name" value="Znf_RING/FYVE/PHD"/>
</dbReference>
<feature type="compositionally biased region" description="Basic residues" evidence="4">
    <location>
        <begin position="686"/>
        <end position="697"/>
    </location>
</feature>
<feature type="compositionally biased region" description="Basic and acidic residues" evidence="4">
    <location>
        <begin position="737"/>
        <end position="852"/>
    </location>
</feature>
<proteinExistence type="predicted"/>
<dbReference type="Pfam" id="PF22908">
    <property type="entry name" value="PHD_NSD"/>
    <property type="match status" value="1"/>
</dbReference>
<dbReference type="PANTHER" id="PTHR46235:SF7">
    <property type="entry name" value="ZINC FINGER PHD-TYPE DOMAIN-CONTAINING PROTEIN"/>
    <property type="match status" value="1"/>
</dbReference>
<feature type="region of interest" description="Disordered" evidence="4">
    <location>
        <begin position="1"/>
        <end position="28"/>
    </location>
</feature>
<dbReference type="Gramene" id="TraesLDM5B03G02983190.2">
    <property type="protein sequence ID" value="TraesLDM5B03G02983190.2"/>
    <property type="gene ID" value="TraesLDM5B03G02983190"/>
</dbReference>
<feature type="domain" description="Zinc finger PHD-type" evidence="5">
    <location>
        <begin position="145"/>
        <end position="209"/>
    </location>
</feature>
<dbReference type="KEGG" id="taes:123113678"/>
<dbReference type="AlphaFoldDB" id="A0A3B6LUY4"/>
<dbReference type="GO" id="GO:0008270">
    <property type="term" value="F:zinc ion binding"/>
    <property type="evidence" value="ECO:0007669"/>
    <property type="project" value="UniProtKB-KW"/>
</dbReference>
<organism evidence="6">
    <name type="scientific">Triticum aestivum</name>
    <name type="common">Wheat</name>
    <dbReference type="NCBI Taxonomy" id="4565"/>
    <lineage>
        <taxon>Eukaryota</taxon>
        <taxon>Viridiplantae</taxon>
        <taxon>Streptophyta</taxon>
        <taxon>Embryophyta</taxon>
        <taxon>Tracheophyta</taxon>
        <taxon>Spermatophyta</taxon>
        <taxon>Magnoliopsida</taxon>
        <taxon>Liliopsida</taxon>
        <taxon>Poales</taxon>
        <taxon>Poaceae</taxon>
        <taxon>BOP clade</taxon>
        <taxon>Pooideae</taxon>
        <taxon>Triticodae</taxon>
        <taxon>Triticeae</taxon>
        <taxon>Triticinae</taxon>
        <taxon>Triticum</taxon>
    </lineage>
</organism>
<feature type="region of interest" description="Disordered" evidence="4">
    <location>
        <begin position="41"/>
        <end position="76"/>
    </location>
</feature>
<feature type="compositionally biased region" description="Polar residues" evidence="4">
    <location>
        <begin position="856"/>
        <end position="873"/>
    </location>
</feature>
<gene>
    <name evidence="6" type="primary">LOC123113678</name>
</gene>
<feature type="compositionally biased region" description="Basic and acidic residues" evidence="4">
    <location>
        <begin position="580"/>
        <end position="592"/>
    </location>
</feature>
<evidence type="ECO:0000259" key="5">
    <source>
        <dbReference type="SMART" id="SM00249"/>
    </source>
</evidence>
<keyword evidence="2" id="KW-0863">Zinc-finger</keyword>
<keyword evidence="1" id="KW-0479">Metal-binding</keyword>
<dbReference type="InterPro" id="IPR001965">
    <property type="entry name" value="Znf_PHD"/>
</dbReference>
<feature type="region of interest" description="Disordered" evidence="4">
    <location>
        <begin position="614"/>
        <end position="725"/>
    </location>
</feature>
<dbReference type="SMART" id="SM00249">
    <property type="entry name" value="PHD"/>
    <property type="match status" value="3"/>
</dbReference>
<feature type="compositionally biased region" description="Polar residues" evidence="4">
    <location>
        <begin position="557"/>
        <end position="579"/>
    </location>
</feature>
<feature type="compositionally biased region" description="Basic and acidic residues" evidence="4">
    <location>
        <begin position="698"/>
        <end position="709"/>
    </location>
</feature>
<feature type="compositionally biased region" description="Polar residues" evidence="4">
    <location>
        <begin position="334"/>
        <end position="343"/>
    </location>
</feature>
<reference evidence="6" key="1">
    <citation type="submission" date="2018-08" db="EMBL/GenBank/DDBJ databases">
        <authorList>
            <person name="Rossello M."/>
        </authorList>
    </citation>
    <scope>NUCLEOTIDE SEQUENCE [LARGE SCALE GENOMIC DNA]</scope>
    <source>
        <strain evidence="6">cv. Chinese Spring</strain>
    </source>
</reference>
<dbReference type="EnsemblPlants" id="TraesCS5B02G442400.1">
    <property type="protein sequence ID" value="TraesCS5B02G442400.1"/>
    <property type="gene ID" value="TraesCS5B02G442400"/>
</dbReference>
<evidence type="ECO:0000313" key="7">
    <source>
        <dbReference type="Proteomes" id="UP000019116"/>
    </source>
</evidence>
<feature type="domain" description="Zinc finger PHD-type" evidence="5">
    <location>
        <begin position="85"/>
        <end position="140"/>
    </location>
</feature>
<feature type="region of interest" description="Disordered" evidence="4">
    <location>
        <begin position="496"/>
        <end position="602"/>
    </location>
</feature>
<feature type="compositionally biased region" description="Basic and acidic residues" evidence="4">
    <location>
        <begin position="41"/>
        <end position="55"/>
    </location>
</feature>
<dbReference type="CDD" id="cd15565">
    <property type="entry name" value="PHD2_NSD"/>
    <property type="match status" value="1"/>
</dbReference>
<dbReference type="Gramene" id="TraesSTA5B03G02970930.2">
    <property type="protein sequence ID" value="TraesSTA5B03G02970930.2"/>
    <property type="gene ID" value="TraesSTA5B03G02970930"/>
</dbReference>
<dbReference type="STRING" id="4565.A0A3B6LUY4"/>
<feature type="compositionally biased region" description="Basic and acidic residues" evidence="4">
    <location>
        <begin position="543"/>
        <end position="555"/>
    </location>
</feature>
<feature type="compositionally biased region" description="Basic and acidic residues" evidence="4">
    <location>
        <begin position="505"/>
        <end position="528"/>
    </location>
</feature>
<dbReference type="InterPro" id="IPR055198">
    <property type="entry name" value="NSD_PHD"/>
</dbReference>
<evidence type="ECO:0000256" key="3">
    <source>
        <dbReference type="ARBA" id="ARBA00022833"/>
    </source>
</evidence>
<dbReference type="RefSeq" id="XP_044390916.1">
    <property type="nucleotide sequence ID" value="XM_044534981.1"/>
</dbReference>
<feature type="domain" description="Zinc finger PHD-type" evidence="5">
    <location>
        <begin position="210"/>
        <end position="273"/>
    </location>
</feature>
<reference evidence="6" key="2">
    <citation type="submission" date="2018-10" db="UniProtKB">
        <authorList>
            <consortium name="EnsemblPlants"/>
        </authorList>
    </citation>
    <scope>IDENTIFICATION</scope>
</reference>
<dbReference type="GeneID" id="123113678"/>
<evidence type="ECO:0000256" key="2">
    <source>
        <dbReference type="ARBA" id="ARBA00022771"/>
    </source>
</evidence>
<sequence length="1093" mass="123469">MVLRTRRPTVAIRSGDEEDFDDDGDDDYSDNNDYDYICKYDASRNHGSGDDKSSDDYSCTDDDSNDDGDDIDNDDGGGGDATDNLCAICDNGGKLLCCEGQCKRSFHPRGKDGRESNCETLGLTSAQLQEIDHYLCKNCEYKQHQCFSCGDLEPSDGPNAKVFQCYKASCGHFYHPGCIAKLLEPDDTDGAGELERRIAAGMSFTCPAHWCSECRTMEDSTQPELWLAACRRCPVSYHKKCFPRSISFERKRGTSVRAWHLGDRIMIYCGSHKLEAELGAPSRDHIKLPSSTEMDTVGTHCIDQIKSTPVPKIYRTRNLAKKKTEVTGKRKMNTDQGSTGTAELSNKVCREEADQIKLTPIPKIYRTRNLAKKTKVTGKRKMNTDQGSTGTAELSIKVCREEADQIKLTPVPKIYRTRNLAKKTEVTGKRNMNTNQGSTGTAELSNKVCREEADQIQTVDMNNLREDKIPKGRGVLEKETIRLNQAHSDELEKLIVEEQAEEDENNTKSGEERETRSRENTYGEKEKTLGNNSNKFGLPDGRFTFRSDDDREVDGSHTCQQELKSPHYNDNNKATGIDTSSDKSGKRQRQEEQATDGNMLDLERNNKKFHMETGRDAHQSPQRLHNHKKTDARQSSCSSSKNHPRCNDDQRSSMTSEYKSREGRGSSREEWRNNMRENSYRGGSPSRRRNSQNRSRRHSPEGRRTEYRNSHHRSNNQHRYEQHRHDDYFKCRDDYSKRRDVDTGRRRSSRREDHSSDGARRRSSHREDHSSDGGRRRSSHREDHSSDGGRRRSRHREDHSSDGGRRRSSHHEDHSSDGGRRRSSHHEDHSSDGDRRRSSHREDHSSDGDIGGRRLSPQQSALPSGNFGTSLSPPSHPTTEYGASRRHGSPPYQRSEHAASGSRGPYMNPRGSGPADYEMERRSVPLHHDVPNVEEYTGRPLNMVLPEGIASVNTYSILGPYMNPRGSGPADYEMERRSVPLHHDVPNVEEYTGQPLNMVLAEGIAPVNTYSLRGESPGAYGPGTDAGMGEETTFRGGRFGDHGVRSDYPRSSSMNAEDRAFAAGSVTDRYVPRLDRTNHPVRVDGYLPDYPVW</sequence>
<evidence type="ECO:0000313" key="6">
    <source>
        <dbReference type="EnsemblPlants" id="TraesCS5B02G442400.1"/>
    </source>
</evidence>
<feature type="compositionally biased region" description="Acidic residues" evidence="4">
    <location>
        <begin position="16"/>
        <end position="28"/>
    </location>
</feature>
<feature type="region of interest" description="Disordered" evidence="4">
    <location>
        <begin position="322"/>
        <end position="343"/>
    </location>
</feature>
<dbReference type="Gene3D" id="3.30.40.10">
    <property type="entry name" value="Zinc/RING finger domain, C3HC4 (zinc finger)"/>
    <property type="match status" value="2"/>
</dbReference>